<evidence type="ECO:0000259" key="4">
    <source>
        <dbReference type="Pfam" id="PF00294"/>
    </source>
</evidence>
<dbReference type="STRING" id="1090322.MettiDRAFT_1186"/>
<gene>
    <name evidence="5" type="ORF">MettiDRAFT_1186</name>
</gene>
<keyword evidence="3 5" id="KW-0418">Kinase</keyword>
<dbReference type="Pfam" id="PF00294">
    <property type="entry name" value="PfkB"/>
    <property type="match status" value="1"/>
</dbReference>
<sequence length="314" mass="35303">MPESGGDTIPHVYTISETFYDILFKEGNIIASCPGGAMLNSSITLGRLKIPVSFISEFGQDKVGSLIKEFLSENGVATKHLFLYNGKSPLSLAFLNDRNDAKYEFYEDFPKKRLDIEMPQFEPDDILIFGSIMALKSEIRKELKNIIITAKSNGTTLFYDPNFRDSLSSSLADIRPLISENIKFADIVRASNEDMKKIGDCNNPDEAYDFVCERGCDILIYTENSHGVYLKTPSYSKHYTAPEIETVSTVGAGDTFNAGIAYMLHKRKVTDLYAISETEWDEIIETAIEFASHVCMSADNYITPEFADRLKKIY</sequence>
<protein>
    <submittedName>
        <fullName evidence="5">Sugar kinase, ribokinase</fullName>
    </submittedName>
</protein>
<evidence type="ECO:0000256" key="1">
    <source>
        <dbReference type="ARBA" id="ARBA00010688"/>
    </source>
</evidence>
<dbReference type="AlphaFoldDB" id="W9DVQ7"/>
<proteinExistence type="inferred from homology"/>
<dbReference type="Gene3D" id="3.40.1190.20">
    <property type="match status" value="1"/>
</dbReference>
<evidence type="ECO:0000313" key="6">
    <source>
        <dbReference type="Proteomes" id="UP000019483"/>
    </source>
</evidence>
<comment type="caution">
    <text evidence="5">The sequence shown here is derived from an EMBL/GenBank/DDBJ whole genome shotgun (WGS) entry which is preliminary data.</text>
</comment>
<dbReference type="InterPro" id="IPR011611">
    <property type="entry name" value="PfkB_dom"/>
</dbReference>
<comment type="similarity">
    <text evidence="1">Belongs to the carbohydrate kinase PfkB family.</text>
</comment>
<evidence type="ECO:0000313" key="5">
    <source>
        <dbReference type="EMBL" id="ETA67752.1"/>
    </source>
</evidence>
<dbReference type="PANTHER" id="PTHR43085:SF57">
    <property type="entry name" value="CARBOHYDRATE KINASE PFKB DOMAIN-CONTAINING PROTEIN"/>
    <property type="match status" value="1"/>
</dbReference>
<accession>W9DVQ7</accession>
<evidence type="ECO:0000256" key="2">
    <source>
        <dbReference type="ARBA" id="ARBA00022679"/>
    </source>
</evidence>
<dbReference type="PROSITE" id="PS00584">
    <property type="entry name" value="PFKB_KINASES_2"/>
    <property type="match status" value="1"/>
</dbReference>
<feature type="domain" description="Carbohydrate kinase PfkB" evidence="4">
    <location>
        <begin position="33"/>
        <end position="293"/>
    </location>
</feature>
<dbReference type="InterPro" id="IPR029056">
    <property type="entry name" value="Ribokinase-like"/>
</dbReference>
<dbReference type="EMBL" id="AZAJ01000001">
    <property type="protein sequence ID" value="ETA67752.1"/>
    <property type="molecule type" value="Genomic_DNA"/>
</dbReference>
<evidence type="ECO:0000256" key="3">
    <source>
        <dbReference type="ARBA" id="ARBA00022777"/>
    </source>
</evidence>
<dbReference type="PANTHER" id="PTHR43085">
    <property type="entry name" value="HEXOKINASE FAMILY MEMBER"/>
    <property type="match status" value="1"/>
</dbReference>
<keyword evidence="6" id="KW-1185">Reference proteome</keyword>
<organism evidence="5 6">
    <name type="scientific">Methanolobus tindarius DSM 2278</name>
    <dbReference type="NCBI Taxonomy" id="1090322"/>
    <lineage>
        <taxon>Archaea</taxon>
        <taxon>Methanobacteriati</taxon>
        <taxon>Methanobacteriota</taxon>
        <taxon>Stenosarchaea group</taxon>
        <taxon>Methanomicrobia</taxon>
        <taxon>Methanosarcinales</taxon>
        <taxon>Methanosarcinaceae</taxon>
        <taxon>Methanolobus</taxon>
    </lineage>
</organism>
<dbReference type="InterPro" id="IPR002173">
    <property type="entry name" value="Carboh/pur_kinase_PfkB_CS"/>
</dbReference>
<reference evidence="5 6" key="1">
    <citation type="submission" date="2013-08" db="EMBL/GenBank/DDBJ databases">
        <authorList>
            <consortium name="DOE Joint Genome Institute"/>
            <person name="Eisen J."/>
            <person name="Huntemann M."/>
            <person name="Han J."/>
            <person name="Chen A."/>
            <person name="Kyrpides N."/>
            <person name="Mavromatis K."/>
            <person name="Markowitz V."/>
            <person name="Palaniappan K."/>
            <person name="Ivanova N."/>
            <person name="Schaumberg A."/>
            <person name="Pati A."/>
            <person name="Liolios K."/>
            <person name="Nordberg H.P."/>
            <person name="Cantor M.N."/>
            <person name="Hua S.X."/>
            <person name="Woyke T."/>
        </authorList>
    </citation>
    <scope>NUCLEOTIDE SEQUENCE [LARGE SCALE GENOMIC DNA]</scope>
    <source>
        <strain evidence="5 6">DSM 2278</strain>
    </source>
</reference>
<dbReference type="Proteomes" id="UP000019483">
    <property type="component" value="Unassembled WGS sequence"/>
</dbReference>
<keyword evidence="2" id="KW-0808">Transferase</keyword>
<dbReference type="GO" id="GO:0016301">
    <property type="term" value="F:kinase activity"/>
    <property type="evidence" value="ECO:0007669"/>
    <property type="project" value="UniProtKB-KW"/>
</dbReference>
<name>W9DVQ7_METTI</name>
<dbReference type="InterPro" id="IPR050306">
    <property type="entry name" value="PfkB_Carbo_kinase"/>
</dbReference>
<dbReference type="SUPFAM" id="SSF53613">
    <property type="entry name" value="Ribokinase-like"/>
    <property type="match status" value="1"/>
</dbReference>